<reference evidence="1" key="1">
    <citation type="journal article" date="2015" name="Nature">
        <title>Complex archaea that bridge the gap between prokaryotes and eukaryotes.</title>
        <authorList>
            <person name="Spang A."/>
            <person name="Saw J.H."/>
            <person name="Jorgensen S.L."/>
            <person name="Zaremba-Niedzwiedzka K."/>
            <person name="Martijn J."/>
            <person name="Lind A.E."/>
            <person name="van Eijk R."/>
            <person name="Schleper C."/>
            <person name="Guy L."/>
            <person name="Ettema T.J."/>
        </authorList>
    </citation>
    <scope>NUCLEOTIDE SEQUENCE</scope>
</reference>
<dbReference type="InterPro" id="IPR029063">
    <property type="entry name" value="SAM-dependent_MTases_sf"/>
</dbReference>
<evidence type="ECO:0000313" key="1">
    <source>
        <dbReference type="EMBL" id="KKM62781.1"/>
    </source>
</evidence>
<dbReference type="EMBL" id="LAZR01011228">
    <property type="protein sequence ID" value="KKM62781.1"/>
    <property type="molecule type" value="Genomic_DNA"/>
</dbReference>
<proteinExistence type="predicted"/>
<gene>
    <name evidence="1" type="ORF">LCGC14_1518150</name>
</gene>
<accession>A0A0F9JKA1</accession>
<protein>
    <submittedName>
        <fullName evidence="1">Uncharacterized protein</fullName>
    </submittedName>
</protein>
<sequence length="158" mass="17671">MSSDTVFEVINEAKVNMDQIYDQPDPRAYFRELEKLGYTIPGVAKPIFQKLISHLRRRQNGSVHLLDLGCSYGINAALLKHDLSMPELYEHWGQEALLEATPGEFVAQDREFFDNLDEQEDISVTGLDQAESAVAFALDAGLLDEGLAVNLETITDAR</sequence>
<organism evidence="1">
    <name type="scientific">marine sediment metagenome</name>
    <dbReference type="NCBI Taxonomy" id="412755"/>
    <lineage>
        <taxon>unclassified sequences</taxon>
        <taxon>metagenomes</taxon>
        <taxon>ecological metagenomes</taxon>
    </lineage>
</organism>
<name>A0A0F9JKA1_9ZZZZ</name>
<dbReference type="AlphaFoldDB" id="A0A0F9JKA1"/>
<dbReference type="SUPFAM" id="SSF53335">
    <property type="entry name" value="S-adenosyl-L-methionine-dependent methyltransferases"/>
    <property type="match status" value="1"/>
</dbReference>
<comment type="caution">
    <text evidence="1">The sequence shown here is derived from an EMBL/GenBank/DDBJ whole genome shotgun (WGS) entry which is preliminary data.</text>
</comment>